<keyword evidence="2" id="KW-1185">Reference proteome</keyword>
<sequence>MLPFFDGNDYNEWKVKMTSFIQSLDYNLWDIIVFGLEMPKETISKTRMRYDEKEKEIMKVNAKPKHVIFCALSSNEFDNISSFYSEKVIWDKLEEMHKEKNVEKTTTCLMALEKNENESDEDDARKGENEVSYDDFVDDVDRYTLIISTLQNMIKFFTVENNELKMSISSMNENESKKGEMGLLKKENSCLFKENE</sequence>
<accession>A0A1Q3BV14</accession>
<organism evidence="1 2">
    <name type="scientific">Cephalotus follicularis</name>
    <name type="common">Albany pitcher plant</name>
    <dbReference type="NCBI Taxonomy" id="3775"/>
    <lineage>
        <taxon>Eukaryota</taxon>
        <taxon>Viridiplantae</taxon>
        <taxon>Streptophyta</taxon>
        <taxon>Embryophyta</taxon>
        <taxon>Tracheophyta</taxon>
        <taxon>Spermatophyta</taxon>
        <taxon>Magnoliopsida</taxon>
        <taxon>eudicotyledons</taxon>
        <taxon>Gunneridae</taxon>
        <taxon>Pentapetalae</taxon>
        <taxon>rosids</taxon>
        <taxon>fabids</taxon>
        <taxon>Oxalidales</taxon>
        <taxon>Cephalotaceae</taxon>
        <taxon>Cephalotus</taxon>
    </lineage>
</organism>
<name>A0A1Q3BV14_CEPFO</name>
<gene>
    <name evidence="1" type="ORF">CFOL_v3_15219</name>
</gene>
<comment type="caution">
    <text evidence="1">The sequence shown here is derived from an EMBL/GenBank/DDBJ whole genome shotgun (WGS) entry which is preliminary data.</text>
</comment>
<dbReference type="EMBL" id="BDDD01000934">
    <property type="protein sequence ID" value="GAV71729.1"/>
    <property type="molecule type" value="Genomic_DNA"/>
</dbReference>
<reference evidence="2" key="1">
    <citation type="submission" date="2016-04" db="EMBL/GenBank/DDBJ databases">
        <title>Cephalotus genome sequencing.</title>
        <authorList>
            <person name="Fukushima K."/>
            <person name="Hasebe M."/>
            <person name="Fang X."/>
        </authorList>
    </citation>
    <scope>NUCLEOTIDE SEQUENCE [LARGE SCALE GENOMIC DNA]</scope>
    <source>
        <strain evidence="2">cv. St1</strain>
    </source>
</reference>
<dbReference type="Pfam" id="PF14223">
    <property type="entry name" value="Retrotran_gag_2"/>
    <property type="match status" value="1"/>
</dbReference>
<dbReference type="InParanoid" id="A0A1Q3BV14"/>
<protein>
    <submittedName>
        <fullName evidence="1">DUF4219 domain-containing protein</fullName>
    </submittedName>
</protein>
<dbReference type="Proteomes" id="UP000187406">
    <property type="component" value="Unassembled WGS sequence"/>
</dbReference>
<evidence type="ECO:0000313" key="1">
    <source>
        <dbReference type="EMBL" id="GAV71729.1"/>
    </source>
</evidence>
<evidence type="ECO:0000313" key="2">
    <source>
        <dbReference type="Proteomes" id="UP000187406"/>
    </source>
</evidence>
<dbReference type="AlphaFoldDB" id="A0A1Q3BV14"/>
<proteinExistence type="predicted"/>